<keyword evidence="5" id="KW-1185">Reference proteome</keyword>
<dbReference type="InterPro" id="IPR012938">
    <property type="entry name" value="Glc/Sorbosone_DH"/>
</dbReference>
<dbReference type="GO" id="GO:0030246">
    <property type="term" value="F:carbohydrate binding"/>
    <property type="evidence" value="ECO:0007669"/>
    <property type="project" value="InterPro"/>
</dbReference>
<dbReference type="InterPro" id="IPR035986">
    <property type="entry name" value="PKD_dom_sf"/>
</dbReference>
<dbReference type="Gene3D" id="2.60.40.10">
    <property type="entry name" value="Immunoglobulins"/>
    <property type="match status" value="1"/>
</dbReference>
<dbReference type="InterPro" id="IPR008979">
    <property type="entry name" value="Galactose-bd-like_sf"/>
</dbReference>
<gene>
    <name evidence="4" type="ORF">GH885_15205</name>
</gene>
<comment type="caution">
    <text evidence="4">The sequence shown here is derived from an EMBL/GenBank/DDBJ whole genome shotgun (WGS) entry which is preliminary data.</text>
</comment>
<dbReference type="InterPro" id="IPR011042">
    <property type="entry name" value="6-blade_b-propeller_TolB-like"/>
</dbReference>
<dbReference type="SUPFAM" id="SSF49299">
    <property type="entry name" value="PKD domain"/>
    <property type="match status" value="1"/>
</dbReference>
<dbReference type="SUPFAM" id="SSF50952">
    <property type="entry name" value="Soluble quinoprotein glucose dehydrogenase"/>
    <property type="match status" value="1"/>
</dbReference>
<dbReference type="EMBL" id="WJEE01000037">
    <property type="protein sequence ID" value="MRI67667.1"/>
    <property type="molecule type" value="Genomic_DNA"/>
</dbReference>
<dbReference type="SUPFAM" id="SSF49785">
    <property type="entry name" value="Galactose-binding domain-like"/>
    <property type="match status" value="1"/>
</dbReference>
<evidence type="ECO:0000259" key="3">
    <source>
        <dbReference type="PROSITE" id="PS51175"/>
    </source>
</evidence>
<dbReference type="PROSITE" id="PS51175">
    <property type="entry name" value="CBM6"/>
    <property type="match status" value="1"/>
</dbReference>
<accession>A0A6N7R006</accession>
<dbReference type="InterPro" id="IPR005084">
    <property type="entry name" value="CBM6"/>
</dbReference>
<keyword evidence="1" id="KW-0732">Signal</keyword>
<dbReference type="SMART" id="SM00606">
    <property type="entry name" value="CBD_IV"/>
    <property type="match status" value="1"/>
</dbReference>
<dbReference type="Pfam" id="PF07995">
    <property type="entry name" value="GSDH"/>
    <property type="match status" value="1"/>
</dbReference>
<organism evidence="4 5">
    <name type="scientific">Gracilibacillus thailandensis</name>
    <dbReference type="NCBI Taxonomy" id="563735"/>
    <lineage>
        <taxon>Bacteria</taxon>
        <taxon>Bacillati</taxon>
        <taxon>Bacillota</taxon>
        <taxon>Bacilli</taxon>
        <taxon>Bacillales</taxon>
        <taxon>Bacillaceae</taxon>
        <taxon>Gracilibacillus</taxon>
    </lineage>
</organism>
<dbReference type="PANTHER" id="PTHR19328:SF75">
    <property type="entry name" value="ALDOSE SUGAR DEHYDROGENASE YLII"/>
    <property type="match status" value="1"/>
</dbReference>
<evidence type="ECO:0000313" key="4">
    <source>
        <dbReference type="EMBL" id="MRI67667.1"/>
    </source>
</evidence>
<dbReference type="InterPro" id="IPR000601">
    <property type="entry name" value="PKD_dom"/>
</dbReference>
<dbReference type="Gene3D" id="2.120.10.30">
    <property type="entry name" value="TolB, C-terminal domain"/>
    <property type="match status" value="1"/>
</dbReference>
<dbReference type="InterPro" id="IPR022409">
    <property type="entry name" value="PKD/Chitinase_dom"/>
</dbReference>
<evidence type="ECO:0000256" key="1">
    <source>
        <dbReference type="ARBA" id="ARBA00022729"/>
    </source>
</evidence>
<dbReference type="PANTHER" id="PTHR19328">
    <property type="entry name" value="HEDGEHOG-INTERACTING PROTEIN"/>
    <property type="match status" value="1"/>
</dbReference>
<dbReference type="Gene3D" id="3.40.50.880">
    <property type="match status" value="1"/>
</dbReference>
<reference evidence="4 5" key="1">
    <citation type="submission" date="2019-10" db="EMBL/GenBank/DDBJ databases">
        <title>Gracilibacillus salitolerans sp. nov., a moderate halophile isolated from a saline soil in northwest China.</title>
        <authorList>
            <person name="Gan L."/>
        </authorList>
    </citation>
    <scope>NUCLEOTIDE SEQUENCE [LARGE SCALE GENOMIC DNA]</scope>
    <source>
        <strain evidence="4 5">TP2-8</strain>
    </source>
</reference>
<dbReference type="AlphaFoldDB" id="A0A6N7R006"/>
<name>A0A6N7R006_9BACI</name>
<dbReference type="InterPro" id="IPR011041">
    <property type="entry name" value="Quinoprot_gluc/sorb_DH_b-prop"/>
</dbReference>
<feature type="domain" description="CBM6" evidence="3">
    <location>
        <begin position="892"/>
        <end position="1013"/>
    </location>
</feature>
<proteinExistence type="predicted"/>
<dbReference type="RefSeq" id="WP_153836229.1">
    <property type="nucleotide sequence ID" value="NZ_JBHUMW010000035.1"/>
</dbReference>
<dbReference type="SMART" id="SM00089">
    <property type="entry name" value="PKD"/>
    <property type="match status" value="1"/>
</dbReference>
<sequence length="1114" mass="123585">MVKKKIGSIFFIAIIVLSTLVSPLMQPITTSAHEGDHEDGEVHKLLVVTHTAGYRHASIEDIKDVMPQWGEENGFEVTFVDGTDQAREGDLSLDEAFTPEFLADYDAIMFGNTTMNFGTEEQRDAIIDFVENGGGFIGAHAAIDTGYDWPEYGEMVGAYFDSHPWTQEVNFLVEDSEHPATEHLTSGEWTKLEEVYIFPEDMNPRDAGKHILLSLDTDSVEGERGGQFDDHPTSWCSPQEAGRVFITALGHHSQTWTSEEKFEQHFLGGLEYVFGMATDTNCDEPSPKPGLVSETLTDAVPRPTSLEVTDDNRVFSISINGGVYETQPNGSTNQILDIDTTTEGEHGVMGIALDPEFDENGYVYIYYSVPGYTEDGEIINNLSRFDYADGTIDPDSEEILLEVPSDPQCCHQAGFLEFGPDDKLYLTLGDNYPATNGPQVNSITTSQNLGDLRGSILRLNKDGSVPEDNPFVDVEGARGEIYAYGFRNPYRISFDPETGYIYEGDVGPDGEDYDEFNVITEPGQNFGWPYVNGDNPYDEFTDRFVEFAENFDFSTIRGDLSAEDILTTPDEILDFAENEATYPIAFYPYGEKEPWGSGGRSASAGPVYQPGTGENALPSSYHGKLLFYDFARGWMKAVDTDENGEIVSVDDFIEGLKLPMDVEVGPDGSIYIAEFGNSWWEVNEESGIRKVSWGVLERAPEVQVEASAEYVQVGEEVSFDTSGTQDPDGDEITFAWDFDDGNTSTEANPVHTFTENGSYNVRLTVTDTTGKTANWSKTIVVGNTPPVVEIDDYEGKTFFNNGDTITVTGSATDQEDGEIACENLEWRLDLLHDDHGHPQEYKTGCEATYTLLDEGHNYNDNIWWQLSLVATDNGNDGAPALEGIETIEFIKPRIEAEYYDDKSSGIDTESTSDEGGGQNVGWTGEGEWLKFEDLNLEQMEEVYFRHASNFDAEIELRLDSPDGETIASVSPEATGDWQAWETIGSELASVSGVHDVYVYWVSGEVNINWIQFAGENFPAPGEDSVIVEDANALNDMVNQYKESGDITDEEVARLLNTHLTSVSQYEENDQADKVVKHLNGFLDLIEHQNQEGILTDQAYQQLAAGTEYLIANWQ</sequence>
<dbReference type="CDD" id="cd04084">
    <property type="entry name" value="CBM6_xylanase-like"/>
    <property type="match status" value="1"/>
</dbReference>
<dbReference type="InterPro" id="IPR029062">
    <property type="entry name" value="Class_I_gatase-like"/>
</dbReference>
<dbReference type="Gene3D" id="2.60.120.260">
    <property type="entry name" value="Galactose-binding domain-like"/>
    <property type="match status" value="1"/>
</dbReference>
<dbReference type="Proteomes" id="UP000435187">
    <property type="component" value="Unassembled WGS sequence"/>
</dbReference>
<dbReference type="Pfam" id="PF03422">
    <property type="entry name" value="CBM_6"/>
    <property type="match status" value="1"/>
</dbReference>
<dbReference type="PROSITE" id="PS50093">
    <property type="entry name" value="PKD"/>
    <property type="match status" value="1"/>
</dbReference>
<dbReference type="CDD" id="cd00146">
    <property type="entry name" value="PKD"/>
    <property type="match status" value="1"/>
</dbReference>
<evidence type="ECO:0000313" key="5">
    <source>
        <dbReference type="Proteomes" id="UP000435187"/>
    </source>
</evidence>
<dbReference type="InterPro" id="IPR006584">
    <property type="entry name" value="Cellulose-bd_IV"/>
</dbReference>
<dbReference type="Pfam" id="PF22888">
    <property type="entry name" value="FIMAH"/>
    <property type="match status" value="1"/>
</dbReference>
<dbReference type="SUPFAM" id="SSF52317">
    <property type="entry name" value="Class I glutamine amidotransferase-like"/>
    <property type="match status" value="1"/>
</dbReference>
<feature type="domain" description="PKD" evidence="2">
    <location>
        <begin position="700"/>
        <end position="781"/>
    </location>
</feature>
<dbReference type="InterPro" id="IPR054470">
    <property type="entry name" value="FIMAH_dom"/>
</dbReference>
<dbReference type="InterPro" id="IPR013783">
    <property type="entry name" value="Ig-like_fold"/>
</dbReference>
<protein>
    <submittedName>
        <fullName evidence="4">Carbohydrate-binding protein</fullName>
    </submittedName>
</protein>
<dbReference type="Pfam" id="PF18911">
    <property type="entry name" value="PKD_4"/>
    <property type="match status" value="1"/>
</dbReference>
<evidence type="ECO:0000259" key="2">
    <source>
        <dbReference type="PROSITE" id="PS50093"/>
    </source>
</evidence>
<dbReference type="Pfam" id="PF06283">
    <property type="entry name" value="ThuA"/>
    <property type="match status" value="1"/>
</dbReference>
<dbReference type="InterPro" id="IPR029010">
    <property type="entry name" value="ThuA-like"/>
</dbReference>